<dbReference type="Proteomes" id="UP000581769">
    <property type="component" value="Unassembled WGS sequence"/>
</dbReference>
<feature type="chain" id="PRO_5038888583" evidence="5">
    <location>
        <begin position="23"/>
        <end position="522"/>
    </location>
</feature>
<gene>
    <name evidence="7" type="ORF">BJY18_003259</name>
</gene>
<reference evidence="7 8" key="1">
    <citation type="submission" date="2020-08" db="EMBL/GenBank/DDBJ databases">
        <title>Sequencing the genomes of 1000 actinobacteria strains.</title>
        <authorList>
            <person name="Klenk H.-P."/>
        </authorList>
    </citation>
    <scope>NUCLEOTIDE SEQUENCE [LARGE SCALE GENOMIC DNA]</scope>
    <source>
        <strain evidence="7 8">DSM 45859</strain>
    </source>
</reference>
<evidence type="ECO:0000256" key="3">
    <source>
        <dbReference type="ARBA" id="ARBA00022448"/>
    </source>
</evidence>
<evidence type="ECO:0000256" key="2">
    <source>
        <dbReference type="ARBA" id="ARBA00005695"/>
    </source>
</evidence>
<dbReference type="EMBL" id="JACHMG010000001">
    <property type="protein sequence ID" value="MBB4685774.1"/>
    <property type="molecule type" value="Genomic_DNA"/>
</dbReference>
<evidence type="ECO:0000313" key="7">
    <source>
        <dbReference type="EMBL" id="MBB4685774.1"/>
    </source>
</evidence>
<dbReference type="RefSeq" id="WP_184780750.1">
    <property type="nucleotide sequence ID" value="NZ_JACHMG010000001.1"/>
</dbReference>
<dbReference type="PANTHER" id="PTHR30290:SF10">
    <property type="entry name" value="PERIPLASMIC OLIGOPEPTIDE-BINDING PROTEIN-RELATED"/>
    <property type="match status" value="1"/>
</dbReference>
<dbReference type="Pfam" id="PF00496">
    <property type="entry name" value="SBP_bac_5"/>
    <property type="match status" value="1"/>
</dbReference>
<dbReference type="PROSITE" id="PS51257">
    <property type="entry name" value="PROKAR_LIPOPROTEIN"/>
    <property type="match status" value="1"/>
</dbReference>
<dbReference type="InterPro" id="IPR030678">
    <property type="entry name" value="Peptide/Ni-bd"/>
</dbReference>
<dbReference type="AlphaFoldDB" id="A0A840IY28"/>
<dbReference type="Gene3D" id="3.10.105.10">
    <property type="entry name" value="Dipeptide-binding Protein, Domain 3"/>
    <property type="match status" value="1"/>
</dbReference>
<evidence type="ECO:0000256" key="4">
    <source>
        <dbReference type="ARBA" id="ARBA00022729"/>
    </source>
</evidence>
<protein>
    <submittedName>
        <fullName evidence="7">Peptide/nickel transport system substrate-binding protein</fullName>
    </submittedName>
</protein>
<proteinExistence type="inferred from homology"/>
<dbReference type="PIRSF" id="PIRSF002741">
    <property type="entry name" value="MppA"/>
    <property type="match status" value="1"/>
</dbReference>
<dbReference type="GO" id="GO:0015833">
    <property type="term" value="P:peptide transport"/>
    <property type="evidence" value="ECO:0007669"/>
    <property type="project" value="TreeGrafter"/>
</dbReference>
<keyword evidence="8" id="KW-1185">Reference proteome</keyword>
<feature type="signal peptide" evidence="5">
    <location>
        <begin position="1"/>
        <end position="22"/>
    </location>
</feature>
<comment type="similarity">
    <text evidence="2">Belongs to the bacterial solute-binding protein 5 family.</text>
</comment>
<evidence type="ECO:0000256" key="5">
    <source>
        <dbReference type="SAM" id="SignalP"/>
    </source>
</evidence>
<dbReference type="GO" id="GO:0042597">
    <property type="term" value="C:periplasmic space"/>
    <property type="evidence" value="ECO:0007669"/>
    <property type="project" value="UniProtKB-ARBA"/>
</dbReference>
<dbReference type="CDD" id="cd00995">
    <property type="entry name" value="PBP2_NikA_DppA_OppA_like"/>
    <property type="match status" value="1"/>
</dbReference>
<dbReference type="GO" id="GO:0030313">
    <property type="term" value="C:cell envelope"/>
    <property type="evidence" value="ECO:0007669"/>
    <property type="project" value="UniProtKB-SubCell"/>
</dbReference>
<accession>A0A840IY28</accession>
<feature type="domain" description="Solute-binding protein family 5" evidence="6">
    <location>
        <begin position="80"/>
        <end position="425"/>
    </location>
</feature>
<dbReference type="GO" id="GO:1904680">
    <property type="term" value="F:peptide transmembrane transporter activity"/>
    <property type="evidence" value="ECO:0007669"/>
    <property type="project" value="TreeGrafter"/>
</dbReference>
<organism evidence="7 8">
    <name type="scientific">Amycolatopsis jiangsuensis</name>
    <dbReference type="NCBI Taxonomy" id="1181879"/>
    <lineage>
        <taxon>Bacteria</taxon>
        <taxon>Bacillati</taxon>
        <taxon>Actinomycetota</taxon>
        <taxon>Actinomycetes</taxon>
        <taxon>Pseudonocardiales</taxon>
        <taxon>Pseudonocardiaceae</taxon>
        <taxon>Amycolatopsis</taxon>
    </lineage>
</organism>
<dbReference type="SUPFAM" id="SSF53850">
    <property type="entry name" value="Periplasmic binding protein-like II"/>
    <property type="match status" value="1"/>
</dbReference>
<dbReference type="InterPro" id="IPR039424">
    <property type="entry name" value="SBP_5"/>
</dbReference>
<evidence type="ECO:0000256" key="1">
    <source>
        <dbReference type="ARBA" id="ARBA00004196"/>
    </source>
</evidence>
<dbReference type="Gene3D" id="3.40.190.10">
    <property type="entry name" value="Periplasmic binding protein-like II"/>
    <property type="match status" value="1"/>
</dbReference>
<dbReference type="GO" id="GO:0043190">
    <property type="term" value="C:ATP-binding cassette (ABC) transporter complex"/>
    <property type="evidence" value="ECO:0007669"/>
    <property type="project" value="InterPro"/>
</dbReference>
<comment type="subcellular location">
    <subcellularLocation>
        <location evidence="1">Cell envelope</location>
    </subcellularLocation>
</comment>
<dbReference type="PANTHER" id="PTHR30290">
    <property type="entry name" value="PERIPLASMIC BINDING COMPONENT OF ABC TRANSPORTER"/>
    <property type="match status" value="1"/>
</dbReference>
<comment type="caution">
    <text evidence="7">The sequence shown here is derived from an EMBL/GenBank/DDBJ whole genome shotgun (WGS) entry which is preliminary data.</text>
</comment>
<keyword evidence="4 5" id="KW-0732">Signal</keyword>
<keyword evidence="3" id="KW-0813">Transport</keyword>
<evidence type="ECO:0000259" key="6">
    <source>
        <dbReference type="Pfam" id="PF00496"/>
    </source>
</evidence>
<sequence length="522" mass="53766">MKKTIAALAGAGVLTAALTACGGGGQGGSVVEGGTFTYLIGSDLGTLDPQFTTLSVAIQAGKFLYDSLVSLDPKGEETAALAQQWEGDTTHAKYTLRKGVTCSDGSPLTAKQVADNINFVTDPANGSSMLGLTVQPGVRATADEAAGTVTVTAAAPDAFLVRNVGSLPIVCAKGMRDRGLLKQGSDGTGMFTLTEAVSGDHYTFTRRKDYRWGPNTGDPRGMPEHVVLRVVGNETTTANLLVSDQANAAQVNGPERQRLDAMDLEKKATQAILGEMWFDQAPGLPTADEAVRRALTQALDLGQLGQVLTSGTGRPTDGLVAPGMGPCGSSGLAGLLPKSDATAAKSALDSAGWVAGAGGVRAKDGKKLSVSFYYPTTLGSTMQAAAELVQQRWSAIGVQVEVKGMTDAESSQILAQNSWGAALVPLTTVLPSQLVPFFSGPGGTSGNNFAQVHNPEYDAAVKAASSLTGTSGCGKWADAEKALVRALNVVPFVNSVRPTYVQGARFDLAEGSIIPGSIRMLG</sequence>
<evidence type="ECO:0000313" key="8">
    <source>
        <dbReference type="Proteomes" id="UP000581769"/>
    </source>
</evidence>
<dbReference type="InterPro" id="IPR000914">
    <property type="entry name" value="SBP_5_dom"/>
</dbReference>
<name>A0A840IY28_9PSEU</name>